<protein>
    <submittedName>
        <fullName evidence="1">Uncharacterized protein</fullName>
    </submittedName>
</protein>
<dbReference type="Proteomes" id="UP000289016">
    <property type="component" value="Unassembled WGS sequence"/>
</dbReference>
<evidence type="ECO:0000313" key="1">
    <source>
        <dbReference type="EMBL" id="RWT83939.1"/>
    </source>
</evidence>
<name>A0AB37VM31_ENTCL</name>
<proteinExistence type="predicted"/>
<accession>A0AB37VM31</accession>
<dbReference type="AlphaFoldDB" id="A0AB37VM31"/>
<dbReference type="EMBL" id="QKPI01000004">
    <property type="protein sequence ID" value="RWT83939.1"/>
    <property type="molecule type" value="Genomic_DNA"/>
</dbReference>
<comment type="caution">
    <text evidence="1">The sequence shown here is derived from an EMBL/GenBank/DDBJ whole genome shotgun (WGS) entry which is preliminary data.</text>
</comment>
<reference evidence="1 2" key="1">
    <citation type="submission" date="2018-06" db="EMBL/GenBank/DDBJ databases">
        <title>Carbapenemase-producing Enterobacteriaceae present in wastewater treatment plant effluent and nearby surface waters in the US.</title>
        <authorList>
            <person name="Mathys D.A."/>
            <person name="Mollenkopf D.F."/>
            <person name="Feicht S.M."/>
            <person name="Adams R.J."/>
            <person name="Albers A.L."/>
            <person name="Grooters S.V."/>
            <person name="Stuever D.M."/>
            <person name="Daniels J.B."/>
            <person name="Wittum T.E."/>
        </authorList>
    </citation>
    <scope>NUCLEOTIDE SEQUENCE [LARGE SCALE GENOMIC DNA]</scope>
    <source>
        <strain evidence="1 2">GEO_23_Down_A</strain>
    </source>
</reference>
<organism evidence="1 2">
    <name type="scientific">Enterobacter cloacae</name>
    <dbReference type="NCBI Taxonomy" id="550"/>
    <lineage>
        <taxon>Bacteria</taxon>
        <taxon>Pseudomonadati</taxon>
        <taxon>Pseudomonadota</taxon>
        <taxon>Gammaproteobacteria</taxon>
        <taxon>Enterobacterales</taxon>
        <taxon>Enterobacteriaceae</taxon>
        <taxon>Enterobacter</taxon>
        <taxon>Enterobacter cloacae complex</taxon>
    </lineage>
</organism>
<gene>
    <name evidence="1" type="ORF">DN595_02985</name>
</gene>
<sequence>MPRKQKTPPERGFYQGFAVGRRRTHCVTSTQKVYAIEDERAIEARILTFLSMDRLPDFVHKILFIHTVFIYTEGVRSERGGRSSTGATKSWLKRVVPSVP</sequence>
<evidence type="ECO:0000313" key="2">
    <source>
        <dbReference type="Proteomes" id="UP000289016"/>
    </source>
</evidence>